<accession>A0A4R1S1L3</accession>
<keyword evidence="4" id="KW-0804">Transcription</keyword>
<dbReference type="PROSITE" id="PS50931">
    <property type="entry name" value="HTH_LYSR"/>
    <property type="match status" value="1"/>
</dbReference>
<proteinExistence type="inferred from homology"/>
<comment type="similarity">
    <text evidence="1">Belongs to the LysR transcriptional regulatory family.</text>
</comment>
<dbReference type="GO" id="GO:0003700">
    <property type="term" value="F:DNA-binding transcription factor activity"/>
    <property type="evidence" value="ECO:0007669"/>
    <property type="project" value="InterPro"/>
</dbReference>
<dbReference type="Gene3D" id="3.40.190.290">
    <property type="match status" value="1"/>
</dbReference>
<protein>
    <submittedName>
        <fullName evidence="6">LysR family transcriptional regulator</fullName>
    </submittedName>
</protein>
<name>A0A4R1S1L3_HYDET</name>
<dbReference type="InterPro" id="IPR036390">
    <property type="entry name" value="WH_DNA-bd_sf"/>
</dbReference>
<keyword evidence="2" id="KW-0805">Transcription regulation</keyword>
<dbReference type="PANTHER" id="PTHR30419">
    <property type="entry name" value="HTH-TYPE TRANSCRIPTIONAL REGULATOR YBHD"/>
    <property type="match status" value="1"/>
</dbReference>
<dbReference type="EMBL" id="SLUN01000006">
    <property type="protein sequence ID" value="TCL72460.1"/>
    <property type="molecule type" value="Genomic_DNA"/>
</dbReference>
<organism evidence="6 7">
    <name type="scientific">Hydrogenispora ethanolica</name>
    <dbReference type="NCBI Taxonomy" id="1082276"/>
    <lineage>
        <taxon>Bacteria</taxon>
        <taxon>Bacillati</taxon>
        <taxon>Bacillota</taxon>
        <taxon>Hydrogenispora</taxon>
    </lineage>
</organism>
<evidence type="ECO:0000256" key="4">
    <source>
        <dbReference type="ARBA" id="ARBA00023163"/>
    </source>
</evidence>
<dbReference type="GO" id="GO:0003677">
    <property type="term" value="F:DNA binding"/>
    <property type="evidence" value="ECO:0007669"/>
    <property type="project" value="UniProtKB-KW"/>
</dbReference>
<dbReference type="Gene3D" id="1.10.10.10">
    <property type="entry name" value="Winged helix-like DNA-binding domain superfamily/Winged helix DNA-binding domain"/>
    <property type="match status" value="1"/>
</dbReference>
<evidence type="ECO:0000256" key="2">
    <source>
        <dbReference type="ARBA" id="ARBA00023015"/>
    </source>
</evidence>
<feature type="domain" description="HTH lysR-type" evidence="5">
    <location>
        <begin position="1"/>
        <end position="58"/>
    </location>
</feature>
<sequence>MTLNQIMYFLAIVEQKNFSHAAEKMFISQSSLSKQIKAIENELGVILFSRDNYQIELTAAGKAFLAFATQFSKDYSDMLYALAPFSNIHKAAFTVQVGTIPVLCYSSLINHLINLESNHQNIHIDFVEREQTELLKMLDRNQIDFIIVRIDYLSQDEYDSIPLAIEKIGVVCSAKCHLASKKRLNLRDLENEAFILLNNTSSLYQLCIDACRKAGFIPRVNYTSSRHEALLAMINNGLGLTLLPESLLDLENSQKLRYIPLEDNVTSTIALVRKKEMRNNQKNNHFQNIVKEYFKEIHLGNGMEPMGALE</sequence>
<dbReference type="FunFam" id="1.10.10.10:FF:000001">
    <property type="entry name" value="LysR family transcriptional regulator"/>
    <property type="match status" value="1"/>
</dbReference>
<dbReference type="Proteomes" id="UP000295008">
    <property type="component" value="Unassembled WGS sequence"/>
</dbReference>
<dbReference type="InterPro" id="IPR000847">
    <property type="entry name" value="LysR_HTH_N"/>
</dbReference>
<keyword evidence="7" id="KW-1185">Reference proteome</keyword>
<evidence type="ECO:0000259" key="5">
    <source>
        <dbReference type="PROSITE" id="PS50931"/>
    </source>
</evidence>
<evidence type="ECO:0000256" key="3">
    <source>
        <dbReference type="ARBA" id="ARBA00023125"/>
    </source>
</evidence>
<dbReference type="SUPFAM" id="SSF53850">
    <property type="entry name" value="Periplasmic binding protein-like II"/>
    <property type="match status" value="1"/>
</dbReference>
<dbReference type="AlphaFoldDB" id="A0A4R1S1L3"/>
<dbReference type="PRINTS" id="PR00039">
    <property type="entry name" value="HTHLYSR"/>
</dbReference>
<dbReference type="RefSeq" id="WP_165907874.1">
    <property type="nucleotide sequence ID" value="NZ_SLUN01000006.1"/>
</dbReference>
<dbReference type="PANTHER" id="PTHR30419:SF8">
    <property type="entry name" value="NITROGEN ASSIMILATION TRANSCRIPTIONAL ACTIVATOR-RELATED"/>
    <property type="match status" value="1"/>
</dbReference>
<comment type="caution">
    <text evidence="6">The sequence shown here is derived from an EMBL/GenBank/DDBJ whole genome shotgun (WGS) entry which is preliminary data.</text>
</comment>
<dbReference type="InterPro" id="IPR050950">
    <property type="entry name" value="HTH-type_LysR_regulators"/>
</dbReference>
<dbReference type="GO" id="GO:0005829">
    <property type="term" value="C:cytosol"/>
    <property type="evidence" value="ECO:0007669"/>
    <property type="project" value="TreeGrafter"/>
</dbReference>
<dbReference type="Pfam" id="PF03466">
    <property type="entry name" value="LysR_substrate"/>
    <property type="match status" value="1"/>
</dbReference>
<dbReference type="InterPro" id="IPR005119">
    <property type="entry name" value="LysR_subst-bd"/>
</dbReference>
<dbReference type="SUPFAM" id="SSF46785">
    <property type="entry name" value="Winged helix' DNA-binding domain"/>
    <property type="match status" value="1"/>
</dbReference>
<dbReference type="Pfam" id="PF00126">
    <property type="entry name" value="HTH_1"/>
    <property type="match status" value="1"/>
</dbReference>
<evidence type="ECO:0000256" key="1">
    <source>
        <dbReference type="ARBA" id="ARBA00009437"/>
    </source>
</evidence>
<dbReference type="CDD" id="cd05466">
    <property type="entry name" value="PBP2_LTTR_substrate"/>
    <property type="match status" value="1"/>
</dbReference>
<gene>
    <name evidence="6" type="ORF">EDC14_1006175</name>
</gene>
<reference evidence="6 7" key="1">
    <citation type="submission" date="2019-03" db="EMBL/GenBank/DDBJ databases">
        <title>Genomic Encyclopedia of Type Strains, Phase IV (KMG-IV): sequencing the most valuable type-strain genomes for metagenomic binning, comparative biology and taxonomic classification.</title>
        <authorList>
            <person name="Goeker M."/>
        </authorList>
    </citation>
    <scope>NUCLEOTIDE SEQUENCE [LARGE SCALE GENOMIC DNA]</scope>
    <source>
        <strain evidence="6 7">LX-B</strain>
    </source>
</reference>
<keyword evidence="3" id="KW-0238">DNA-binding</keyword>
<dbReference type="InterPro" id="IPR036388">
    <property type="entry name" value="WH-like_DNA-bd_sf"/>
</dbReference>
<evidence type="ECO:0000313" key="6">
    <source>
        <dbReference type="EMBL" id="TCL72460.1"/>
    </source>
</evidence>
<evidence type="ECO:0000313" key="7">
    <source>
        <dbReference type="Proteomes" id="UP000295008"/>
    </source>
</evidence>